<accession>A0A550JIZ8</accession>
<dbReference type="EMBL" id="VJVV01000002">
    <property type="protein sequence ID" value="TRO83189.1"/>
    <property type="molecule type" value="Genomic_DNA"/>
</dbReference>
<dbReference type="InterPro" id="IPR037257">
    <property type="entry name" value="T2SS_E_N_sf"/>
</dbReference>
<dbReference type="Pfam" id="PF14332">
    <property type="entry name" value="DUF4388"/>
    <property type="match status" value="2"/>
</dbReference>
<feature type="domain" description="PatA-like N-terminal" evidence="1">
    <location>
        <begin position="87"/>
        <end position="170"/>
    </location>
</feature>
<dbReference type="InterPro" id="IPR029016">
    <property type="entry name" value="GAF-like_dom_sf"/>
</dbReference>
<feature type="domain" description="PatA-like N-terminal" evidence="1">
    <location>
        <begin position="4"/>
        <end position="81"/>
    </location>
</feature>
<evidence type="ECO:0000313" key="3">
    <source>
        <dbReference type="Proteomes" id="UP000317155"/>
    </source>
</evidence>
<evidence type="ECO:0000259" key="1">
    <source>
        <dbReference type="Pfam" id="PF14332"/>
    </source>
</evidence>
<proteinExistence type="predicted"/>
<dbReference type="RefSeq" id="WP_092055821.1">
    <property type="nucleotide sequence ID" value="NZ_FOJJ01000012.1"/>
</dbReference>
<dbReference type="InterPro" id="IPR025497">
    <property type="entry name" value="PatA-like_N"/>
</dbReference>
<dbReference type="PANTHER" id="PTHR36304">
    <property type="entry name" value="DOMAIN GTPASE-ACTIVATING PROTEIN, PUTATIVE-RELATED-RELATED"/>
    <property type="match status" value="1"/>
</dbReference>
<dbReference type="SUPFAM" id="SSF160246">
    <property type="entry name" value="EspE N-terminal domain-like"/>
    <property type="match status" value="1"/>
</dbReference>
<dbReference type="AlphaFoldDB" id="A0A550JIZ8"/>
<reference evidence="2 3" key="1">
    <citation type="submission" date="2019-07" db="EMBL/GenBank/DDBJ databases">
        <title>Insights of Desulfuromonas acetexigens electromicrobiology.</title>
        <authorList>
            <person name="Katuri K."/>
            <person name="Sapireddy V."/>
            <person name="Shaw D.R."/>
            <person name="Saikaly P."/>
        </authorList>
    </citation>
    <scope>NUCLEOTIDE SEQUENCE [LARGE SCALE GENOMIC DNA]</scope>
    <source>
        <strain evidence="2 3">2873</strain>
    </source>
</reference>
<protein>
    <submittedName>
        <fullName evidence="2">DUF4388 domain-containing protein</fullName>
    </submittedName>
</protein>
<keyword evidence="3" id="KW-1185">Reference proteome</keyword>
<gene>
    <name evidence="2" type="ORF">FL622_03655</name>
</gene>
<dbReference type="OrthoDB" id="5392507at2"/>
<comment type="caution">
    <text evidence="2">The sequence shown here is derived from an EMBL/GenBank/DDBJ whole genome shotgun (WGS) entry which is preliminary data.</text>
</comment>
<dbReference type="SUPFAM" id="SSF55781">
    <property type="entry name" value="GAF domain-like"/>
    <property type="match status" value="1"/>
</dbReference>
<organism evidence="2 3">
    <name type="scientific">Trichloromonas acetexigens</name>
    <dbReference type="NCBI Taxonomy" id="38815"/>
    <lineage>
        <taxon>Bacteria</taxon>
        <taxon>Pseudomonadati</taxon>
        <taxon>Thermodesulfobacteriota</taxon>
        <taxon>Desulfuromonadia</taxon>
        <taxon>Desulfuromonadales</taxon>
        <taxon>Trichloromonadaceae</taxon>
        <taxon>Trichloromonas</taxon>
    </lineage>
</organism>
<dbReference type="PANTHER" id="PTHR36304:SF4">
    <property type="entry name" value="DUF4388 DOMAIN-CONTAINING PROTEIN"/>
    <property type="match status" value="1"/>
</dbReference>
<dbReference type="Gene3D" id="3.30.450.40">
    <property type="match status" value="1"/>
</dbReference>
<dbReference type="Proteomes" id="UP000317155">
    <property type="component" value="Unassembled WGS sequence"/>
</dbReference>
<sequence length="591" mass="64782">MSFSGELEHLPIVDVIQLLHSSRKTGTLCVRGGRGECQLVFNEGYITSANHANTSVRIGKILVDMGAISREDCDAALNGQQDAGVARKPLVATLIEEGALKKEDAYRGLRTLIEMTVVEMLRWTKGTFTLDVHSAVISDEYRYFPEMLHQEINLDTQRVLMDALRIFDEENRDGEGEEPAWEEDESVDAAFAAEPSAASSAIELSADDLGLGELDQLERKIPEVFASIEVVDPGAAHRKLLDDLWPAAGAADRGRMVDFLTRLVPSAGSDFDGGSRGVVFCGRDRLVRHGVMTICKSLDILSFTTDDEGDLDLILEQSLRKGMVPLLMLGAPDEELPGWTALDLIRLRRQKRARFPQLPVLQLALEQDGDFVLQSYQDGVLAVIPRPRELAAGGEVGPMIWFFEVLLAYLRDYFAQRRNLAASDLGNDLLILRGLRDAPELSQVLLQRLSEFFPRGLTLIVRGGELLSEKGVGFLPGTERSPAPVPRFTVVPSSDGALRQVLASGQPFCGPLADAALEEVLRERLSAPRDPAALLLPIVSRGRVIAVIYGDFGDGEARAVPLDYLQVLAAQAGLVLENAIYRRQLEKNAGH</sequence>
<evidence type="ECO:0000313" key="2">
    <source>
        <dbReference type="EMBL" id="TRO83189.1"/>
    </source>
</evidence>
<name>A0A550JIZ8_9BACT</name>